<sequence>MLAVLDDVLGGPGDPDRHSVIRMFLHPALDLDGLRELWPSLGTRVRRVCAVLFTSWPAGPPEWMTADAAWPPALVARIRAEGRDAPGEPLVTDPLVVDRLVDPGQLVTFAPPEAIAAWSDLAGQVHAELTRVGIGATLETRLFDPTPGIHITMSTAHPPYGVALEWHNALENVRQYRDDLLAQNRTELLSYSIEAHEIMVRAALDVLAAAGFRTTVHYYFPHDRGCVYRVLAPPEHPIR</sequence>
<dbReference type="EMBL" id="CP127173">
    <property type="protein sequence ID" value="WIV61540.1"/>
    <property type="molecule type" value="Genomic_DNA"/>
</dbReference>
<protein>
    <submittedName>
        <fullName evidence="1">Uncharacterized protein</fullName>
    </submittedName>
</protein>
<name>A0ABY8Y1W6_9PSEU</name>
<organism evidence="1 2">
    <name type="scientific">Amycolatopsis nalaikhensis</name>
    <dbReference type="NCBI Taxonomy" id="715472"/>
    <lineage>
        <taxon>Bacteria</taxon>
        <taxon>Bacillati</taxon>
        <taxon>Actinomycetota</taxon>
        <taxon>Actinomycetes</taxon>
        <taxon>Pseudonocardiales</taxon>
        <taxon>Pseudonocardiaceae</taxon>
        <taxon>Amycolatopsis</taxon>
    </lineage>
</organism>
<evidence type="ECO:0000313" key="1">
    <source>
        <dbReference type="EMBL" id="WIV61540.1"/>
    </source>
</evidence>
<evidence type="ECO:0000313" key="2">
    <source>
        <dbReference type="Proteomes" id="UP001227101"/>
    </source>
</evidence>
<reference evidence="1 2" key="1">
    <citation type="submission" date="2023-06" db="EMBL/GenBank/DDBJ databases">
        <authorList>
            <person name="Oyuntsetseg B."/>
            <person name="Kim S.B."/>
        </authorList>
    </citation>
    <scope>NUCLEOTIDE SEQUENCE [LARGE SCALE GENOMIC DNA]</scope>
    <source>
        <strain evidence="1 2">2-2</strain>
    </source>
</reference>
<accession>A0ABY8Y1W6</accession>
<keyword evidence="2" id="KW-1185">Reference proteome</keyword>
<proteinExistence type="predicted"/>
<dbReference type="Proteomes" id="UP001227101">
    <property type="component" value="Chromosome"/>
</dbReference>
<dbReference type="RefSeq" id="WP_285459148.1">
    <property type="nucleotide sequence ID" value="NZ_CP127173.1"/>
</dbReference>
<gene>
    <name evidence="1" type="ORF">QP939_24515</name>
</gene>